<dbReference type="HOGENOM" id="CLU_617702_0_0_9"/>
<dbReference type="Proteomes" id="UP000000269">
    <property type="component" value="Chromosome"/>
</dbReference>
<evidence type="ECO:0000313" key="3">
    <source>
        <dbReference type="EMBL" id="ABW19983.1"/>
    </source>
</evidence>
<accession>A8MJK1</accession>
<reference evidence="4" key="1">
    <citation type="submission" date="2007-10" db="EMBL/GenBank/DDBJ databases">
        <title>Complete genome of Alkaliphilus oremlandii OhILAs.</title>
        <authorList>
            <person name="Copeland A."/>
            <person name="Lucas S."/>
            <person name="Lapidus A."/>
            <person name="Barry K."/>
            <person name="Detter J.C."/>
            <person name="Glavina del Rio T."/>
            <person name="Hammon N."/>
            <person name="Israni S."/>
            <person name="Dalin E."/>
            <person name="Tice H."/>
            <person name="Pitluck S."/>
            <person name="Chain P."/>
            <person name="Malfatti S."/>
            <person name="Shin M."/>
            <person name="Vergez L."/>
            <person name="Schmutz J."/>
            <person name="Larimer F."/>
            <person name="Land M."/>
            <person name="Hauser L."/>
            <person name="Kyrpides N."/>
            <person name="Mikhailova N."/>
            <person name="Stolz J.F."/>
            <person name="Dawson A."/>
            <person name="Fisher E."/>
            <person name="Crable B."/>
            <person name="Perera E."/>
            <person name="Lisak J."/>
            <person name="Ranganathan M."/>
            <person name="Basu P."/>
            <person name="Richardson P."/>
        </authorList>
    </citation>
    <scope>NUCLEOTIDE SEQUENCE [LARGE SCALE GENOMIC DNA]</scope>
    <source>
        <strain evidence="4">OhILAs</strain>
    </source>
</reference>
<organism evidence="3 4">
    <name type="scientific">Alkaliphilus oremlandii (strain OhILAs)</name>
    <name type="common">Clostridium oremlandii (strain OhILAs)</name>
    <dbReference type="NCBI Taxonomy" id="350688"/>
    <lineage>
        <taxon>Bacteria</taxon>
        <taxon>Bacillati</taxon>
        <taxon>Bacillota</taxon>
        <taxon>Clostridia</taxon>
        <taxon>Peptostreptococcales</taxon>
        <taxon>Natronincolaceae</taxon>
        <taxon>Alkaliphilus</taxon>
    </lineage>
</organism>
<gene>
    <name evidence="3" type="ordered locus">Clos_2451</name>
</gene>
<dbReference type="EMBL" id="CP000853">
    <property type="protein sequence ID" value="ABW19983.1"/>
    <property type="molecule type" value="Genomic_DNA"/>
</dbReference>
<dbReference type="RefSeq" id="WP_012160290.1">
    <property type="nucleotide sequence ID" value="NC_009922.1"/>
</dbReference>
<dbReference type="OrthoDB" id="1950972at2"/>
<dbReference type="STRING" id="350688.Clos_2451"/>
<dbReference type="InterPro" id="IPR032599">
    <property type="entry name" value="YcdB/YcdC_rep_domain"/>
</dbReference>
<proteinExistence type="predicted"/>
<name>A8MJK1_ALKOO</name>
<evidence type="ECO:0000259" key="2">
    <source>
        <dbReference type="Pfam" id="PF16244"/>
    </source>
</evidence>
<dbReference type="Pfam" id="PF16244">
    <property type="entry name" value="DUF4901"/>
    <property type="match status" value="1"/>
</dbReference>
<keyword evidence="4" id="KW-1185">Reference proteome</keyword>
<evidence type="ECO:0000256" key="1">
    <source>
        <dbReference type="SAM" id="Phobius"/>
    </source>
</evidence>
<keyword evidence="1" id="KW-1133">Transmembrane helix</keyword>
<keyword evidence="1" id="KW-0812">Transmembrane</keyword>
<sequence length="443" mass="51429">MVYYKKYYRYLAPFIIIASLLGNLYLAVQLRSIKKSVSSSNAMISRKVESGIRDTMYSVKAFMDIGGKDELTNLQRSVHQLTTIFNNWMDINNTTSDPNEPMKRGLSGLESLRNTLVHHLNNNYSSHNEELTEYDQELLAKIYESLDRLLSIYHNIEGRLREIKRADKSDGGLTQWANNMEEISRLYRHSRTPNHHPTYLEADTVLARVKEKFPELSNFSGTINISDKVQMKDGVHYYEIKYVIEDQVQYSMWMDAIEGSLRRFEDHRENESSTTVFKEAALNIAKSFMERFESYENMRHGVSLIKEEGTEDTVYAFEFVPIIEDIAIISDNIKVNVASKNGKILKYSSDFSNTSVPILKEKSQLSDIEEKHAEKLADMVYTGMAIVRSFYTNYQPVMTYSYKSAKNEENRRLYFDMATGNQVYEAFSVYEPVSYMDKEANYE</sequence>
<dbReference type="KEGG" id="aoe:Clos_2451"/>
<dbReference type="AlphaFoldDB" id="A8MJK1"/>
<feature type="transmembrane region" description="Helical" evidence="1">
    <location>
        <begin position="7"/>
        <end position="28"/>
    </location>
</feature>
<protein>
    <recommendedName>
        <fullName evidence="2">YcdB/YcdC repeated domain-containing protein</fullName>
    </recommendedName>
</protein>
<feature type="domain" description="YcdB/YcdC repeated" evidence="2">
    <location>
        <begin position="250"/>
        <end position="349"/>
    </location>
</feature>
<keyword evidence="1" id="KW-0472">Membrane</keyword>
<evidence type="ECO:0000313" key="4">
    <source>
        <dbReference type="Proteomes" id="UP000000269"/>
    </source>
</evidence>